<dbReference type="SUPFAM" id="SSF53383">
    <property type="entry name" value="PLP-dependent transferases"/>
    <property type="match status" value="1"/>
</dbReference>
<dbReference type="GO" id="GO:0030170">
    <property type="term" value="F:pyridoxal phosphate binding"/>
    <property type="evidence" value="ECO:0007669"/>
    <property type="project" value="InterPro"/>
</dbReference>
<protein>
    <submittedName>
        <fullName evidence="4">1-aminocyclopropane-1-carboxylate synthase</fullName>
    </submittedName>
</protein>
<dbReference type="InterPro" id="IPR004839">
    <property type="entry name" value="Aminotransferase_I/II_large"/>
</dbReference>
<evidence type="ECO:0000313" key="4">
    <source>
        <dbReference type="EMBL" id="KXX77996.1"/>
    </source>
</evidence>
<name>A0A175W2V6_9PEZI</name>
<dbReference type="Gene3D" id="3.40.640.10">
    <property type="entry name" value="Type I PLP-dependent aspartate aminotransferase-like (Major domain)"/>
    <property type="match status" value="1"/>
</dbReference>
<evidence type="ECO:0000256" key="1">
    <source>
        <dbReference type="ARBA" id="ARBA00022898"/>
    </source>
</evidence>
<evidence type="ECO:0000259" key="3">
    <source>
        <dbReference type="Pfam" id="PF00155"/>
    </source>
</evidence>
<dbReference type="STRING" id="100816.A0A175W2V6"/>
<dbReference type="GO" id="GO:0008483">
    <property type="term" value="F:transaminase activity"/>
    <property type="evidence" value="ECO:0007669"/>
    <property type="project" value="TreeGrafter"/>
</dbReference>
<keyword evidence="5" id="KW-1185">Reference proteome</keyword>
<dbReference type="Pfam" id="PF00155">
    <property type="entry name" value="Aminotran_1_2"/>
    <property type="match status" value="1"/>
</dbReference>
<dbReference type="InterPro" id="IPR015422">
    <property type="entry name" value="PyrdxlP-dep_Trfase_small"/>
</dbReference>
<dbReference type="VEuPathDB" id="FungiDB:MMYC01_205162"/>
<dbReference type="EMBL" id="LCTW02000137">
    <property type="protein sequence ID" value="KXX77996.1"/>
    <property type="molecule type" value="Genomic_DNA"/>
</dbReference>
<keyword evidence="1" id="KW-0663">Pyridoxal phosphate</keyword>
<dbReference type="CDD" id="cd00609">
    <property type="entry name" value="AAT_like"/>
    <property type="match status" value="1"/>
</dbReference>
<sequence>MPRIRAAVSDREAQHAEQQGRLKRRASDSARDGDSGIENDQRVGPDVKRRRIQGTKHEGHVKATAEATAGGQAAQSKLPSSAPIDLTTSENWLMRDEMLELTCEGIVQGLGPNHLSYPGGLAGDPELLSSLAVFFNEYFAPRRPVEAGHIMVGPGAAGALDALIYNICDPGDGILLPAPCWNAFDFILRARTGITLLPVAVDSDDLRDSLTADGGLIEALERTMASRTCNVRALLLVNPNNPLGRCYPRQVLEECIRFCERHNIHFVSDEIYALTSYTAPDLPDPVPFVSALSLDLGALGCDPSRVHIIWSISKDLGQNGFRMGCLISQANETVRTGASLWSTHTVSSLTAVAVEHILRSPRLKDLLRANSDRLTAAYDALTKVLRKHDVKYVPANAGLYVFAQIVPGAKSWDEETAAVGRLKEAGVLVSAGRGYHTSESCMGWARIGFSVPPKVLREALSRLDAYFSANVN</sequence>
<proteinExistence type="predicted"/>
<dbReference type="InterPro" id="IPR050478">
    <property type="entry name" value="Ethylene_sulfur-biosynth"/>
</dbReference>
<dbReference type="OrthoDB" id="7042322at2759"/>
<organism evidence="4 5">
    <name type="scientific">Madurella mycetomatis</name>
    <dbReference type="NCBI Taxonomy" id="100816"/>
    <lineage>
        <taxon>Eukaryota</taxon>
        <taxon>Fungi</taxon>
        <taxon>Dikarya</taxon>
        <taxon>Ascomycota</taxon>
        <taxon>Pezizomycotina</taxon>
        <taxon>Sordariomycetes</taxon>
        <taxon>Sordariomycetidae</taxon>
        <taxon>Sordariales</taxon>
        <taxon>Sordariales incertae sedis</taxon>
        <taxon>Madurella</taxon>
    </lineage>
</organism>
<feature type="compositionally biased region" description="Low complexity" evidence="2">
    <location>
        <begin position="64"/>
        <end position="75"/>
    </location>
</feature>
<dbReference type="PANTHER" id="PTHR43795:SF39">
    <property type="entry name" value="AMINOTRANSFERASE CLASS I_CLASSII DOMAIN-CONTAINING PROTEIN"/>
    <property type="match status" value="1"/>
</dbReference>
<evidence type="ECO:0000313" key="5">
    <source>
        <dbReference type="Proteomes" id="UP000078237"/>
    </source>
</evidence>
<feature type="domain" description="Aminotransferase class I/classII large" evidence="3">
    <location>
        <begin position="121"/>
        <end position="463"/>
    </location>
</feature>
<feature type="region of interest" description="Disordered" evidence="2">
    <location>
        <begin position="1"/>
        <end position="82"/>
    </location>
</feature>
<dbReference type="InterPro" id="IPR015421">
    <property type="entry name" value="PyrdxlP-dep_Trfase_major"/>
</dbReference>
<dbReference type="AlphaFoldDB" id="A0A175W2V6"/>
<dbReference type="InterPro" id="IPR015424">
    <property type="entry name" value="PyrdxlP-dep_Trfase"/>
</dbReference>
<dbReference type="Proteomes" id="UP000078237">
    <property type="component" value="Unassembled WGS sequence"/>
</dbReference>
<dbReference type="PRINTS" id="PR00753">
    <property type="entry name" value="ACCSYNTHASE"/>
</dbReference>
<feature type="compositionally biased region" description="Basic and acidic residues" evidence="2">
    <location>
        <begin position="8"/>
        <end position="47"/>
    </location>
</feature>
<accession>A0A175W2V6</accession>
<dbReference type="GO" id="GO:0006520">
    <property type="term" value="P:amino acid metabolic process"/>
    <property type="evidence" value="ECO:0007669"/>
    <property type="project" value="TreeGrafter"/>
</dbReference>
<dbReference type="PANTHER" id="PTHR43795">
    <property type="entry name" value="BIFUNCTIONAL ASPARTATE AMINOTRANSFERASE AND GLUTAMATE/ASPARTATE-PREPHENATE AMINOTRANSFERASE-RELATED"/>
    <property type="match status" value="1"/>
</dbReference>
<gene>
    <name evidence="4" type="ORF">MMYC01_205162</name>
</gene>
<evidence type="ECO:0000256" key="2">
    <source>
        <dbReference type="SAM" id="MobiDB-lite"/>
    </source>
</evidence>
<reference evidence="4 5" key="1">
    <citation type="journal article" date="2016" name="Genome Announc.">
        <title>Genome Sequence of Madurella mycetomatis mm55, Isolated from a Human Mycetoma Case in Sudan.</title>
        <authorList>
            <person name="Smit S."/>
            <person name="Derks M.F."/>
            <person name="Bervoets S."/>
            <person name="Fahal A."/>
            <person name="van Leeuwen W."/>
            <person name="van Belkum A."/>
            <person name="van de Sande W.W."/>
        </authorList>
    </citation>
    <scope>NUCLEOTIDE SEQUENCE [LARGE SCALE GENOMIC DNA]</scope>
    <source>
        <strain evidence="5">mm55</strain>
    </source>
</reference>
<dbReference type="Gene3D" id="3.90.1150.10">
    <property type="entry name" value="Aspartate Aminotransferase, domain 1"/>
    <property type="match status" value="1"/>
</dbReference>
<comment type="caution">
    <text evidence="4">The sequence shown here is derived from an EMBL/GenBank/DDBJ whole genome shotgun (WGS) entry which is preliminary data.</text>
</comment>